<proteinExistence type="predicted"/>
<evidence type="ECO:0000313" key="2">
    <source>
        <dbReference type="EMBL" id="MCW6534281.1"/>
    </source>
</evidence>
<evidence type="ECO:0000313" key="3">
    <source>
        <dbReference type="Proteomes" id="UP001165565"/>
    </source>
</evidence>
<feature type="domain" description="Integrase DNA-binding" evidence="1">
    <location>
        <begin position="8"/>
        <end position="61"/>
    </location>
</feature>
<dbReference type="GO" id="GO:0003677">
    <property type="term" value="F:DNA binding"/>
    <property type="evidence" value="ECO:0007669"/>
    <property type="project" value="UniProtKB-KW"/>
</dbReference>
<dbReference type="EMBL" id="JANFAV010000002">
    <property type="protein sequence ID" value="MCW6534281.1"/>
    <property type="molecule type" value="Genomic_DNA"/>
</dbReference>
<protein>
    <submittedName>
        <fullName evidence="2">Arm DNA-binding domain-containing protein</fullName>
    </submittedName>
</protein>
<organism evidence="2 3">
    <name type="scientific">Sphingomonas lycopersici</name>
    <dbReference type="NCBI Taxonomy" id="2951807"/>
    <lineage>
        <taxon>Bacteria</taxon>
        <taxon>Pseudomonadati</taxon>
        <taxon>Pseudomonadota</taxon>
        <taxon>Alphaproteobacteria</taxon>
        <taxon>Sphingomonadales</taxon>
        <taxon>Sphingomonadaceae</taxon>
        <taxon>Sphingomonas</taxon>
    </lineage>
</organism>
<dbReference type="InterPro" id="IPR025166">
    <property type="entry name" value="Integrase_DNA_bind_dom"/>
</dbReference>
<accession>A0AA41ZCU2</accession>
<keyword evidence="3" id="KW-1185">Reference proteome</keyword>
<gene>
    <name evidence="2" type="ORF">NEE01_05715</name>
</gene>
<dbReference type="Gene3D" id="3.30.160.390">
    <property type="entry name" value="Integrase, DNA-binding domain"/>
    <property type="match status" value="1"/>
</dbReference>
<dbReference type="Proteomes" id="UP001165565">
    <property type="component" value="Unassembled WGS sequence"/>
</dbReference>
<reference evidence="2" key="1">
    <citation type="submission" date="2022-06" db="EMBL/GenBank/DDBJ databases">
        <title>Sphingomonas sp. nov. isolated from rhizosphere soil of tomato.</title>
        <authorList>
            <person name="Dong H."/>
            <person name="Gao R."/>
        </authorList>
    </citation>
    <scope>NUCLEOTIDE SEQUENCE</scope>
    <source>
        <strain evidence="2">MMSM24</strain>
    </source>
</reference>
<dbReference type="RefSeq" id="WP_265268207.1">
    <property type="nucleotide sequence ID" value="NZ_JANFAV010000002.1"/>
</dbReference>
<name>A0AA41ZCU2_9SPHN</name>
<dbReference type="Pfam" id="PF13356">
    <property type="entry name" value="Arm-DNA-bind_3"/>
    <property type="match status" value="1"/>
</dbReference>
<dbReference type="AlphaFoldDB" id="A0AA41ZCU2"/>
<evidence type="ECO:0000259" key="1">
    <source>
        <dbReference type="Pfam" id="PF13356"/>
    </source>
</evidence>
<keyword evidence="2" id="KW-0238">DNA-binding</keyword>
<sequence length="66" mass="7286">MGRAINKLSAKGVEALNTPGWQGDGGGLWLRITEKGAKRWVFIWKLDKRRHEMGLGPLASVVTQTP</sequence>
<dbReference type="InterPro" id="IPR038488">
    <property type="entry name" value="Integrase_DNA-bd_sf"/>
</dbReference>
<comment type="caution">
    <text evidence="2">The sequence shown here is derived from an EMBL/GenBank/DDBJ whole genome shotgun (WGS) entry which is preliminary data.</text>
</comment>